<feature type="transmembrane region" description="Helical" evidence="10">
    <location>
        <begin position="237"/>
        <end position="261"/>
    </location>
</feature>
<dbReference type="SUPFAM" id="SSF82866">
    <property type="entry name" value="Multidrug efflux transporter AcrB transmembrane domain"/>
    <property type="match status" value="1"/>
</dbReference>
<evidence type="ECO:0000313" key="13">
    <source>
        <dbReference type="Proteomes" id="UP000027192"/>
    </source>
</evidence>
<dbReference type="PRINTS" id="PR01755">
    <property type="entry name" value="SECFTRNLCASE"/>
</dbReference>
<keyword evidence="8" id="KW-0811">Translocation</keyword>
<dbReference type="Pfam" id="PF02355">
    <property type="entry name" value="SecD_SecF_C"/>
    <property type="match status" value="1"/>
</dbReference>
<evidence type="ECO:0000256" key="10">
    <source>
        <dbReference type="SAM" id="Phobius"/>
    </source>
</evidence>
<dbReference type="NCBIfam" id="TIGR00966">
    <property type="entry name" value="transloc_SecF"/>
    <property type="match status" value="1"/>
</dbReference>
<dbReference type="InterPro" id="IPR005665">
    <property type="entry name" value="SecF_bac"/>
</dbReference>
<dbReference type="PANTHER" id="PTHR30081">
    <property type="entry name" value="PROTEIN-EXPORT MEMBRANE PROTEIN SEC"/>
    <property type="match status" value="1"/>
</dbReference>
<organism evidence="12 13">
    <name type="scientific">Photobacterium galatheae</name>
    <dbReference type="NCBI Taxonomy" id="1654360"/>
    <lineage>
        <taxon>Bacteria</taxon>
        <taxon>Pseudomonadati</taxon>
        <taxon>Pseudomonadota</taxon>
        <taxon>Gammaproteobacteria</taxon>
        <taxon>Vibrionales</taxon>
        <taxon>Vibrionaceae</taxon>
        <taxon>Photobacterium</taxon>
    </lineage>
</organism>
<keyword evidence="6" id="KW-0653">Protein transport</keyword>
<dbReference type="Proteomes" id="UP000027192">
    <property type="component" value="Unassembled WGS sequence"/>
</dbReference>
<proteinExistence type="predicted"/>
<dbReference type="InterPro" id="IPR048634">
    <property type="entry name" value="SecD_SecF_C"/>
</dbReference>
<feature type="transmembrane region" description="Helical" evidence="10">
    <location>
        <begin position="137"/>
        <end position="160"/>
    </location>
</feature>
<dbReference type="AlphaFoldDB" id="A0A066RKC9"/>
<keyword evidence="9 10" id="KW-0472">Membrane</keyword>
<keyword evidence="5 10" id="KW-0812">Transmembrane</keyword>
<reference evidence="12 13" key="1">
    <citation type="submission" date="2014-04" db="EMBL/GenBank/DDBJ databases">
        <title>Draft genome sequence of Photobacterium halotolerans S2753: a solonamide, ngercheumicin and holomycin producer.</title>
        <authorList>
            <person name="Machado H.R."/>
            <person name="Gram L."/>
        </authorList>
    </citation>
    <scope>NUCLEOTIDE SEQUENCE [LARGE SCALE GENOMIC DNA]</scope>
    <source>
        <strain evidence="12 13">S2753</strain>
    </source>
</reference>
<dbReference type="GO" id="GO:0006886">
    <property type="term" value="P:intracellular protein transport"/>
    <property type="evidence" value="ECO:0007669"/>
    <property type="project" value="InterPro"/>
</dbReference>
<evidence type="ECO:0000256" key="1">
    <source>
        <dbReference type="ARBA" id="ARBA00004651"/>
    </source>
</evidence>
<name>A0A066RKC9_9GAMM</name>
<protein>
    <recommendedName>
        <fullName evidence="2">Protein translocase subunit SecF</fullName>
    </recommendedName>
</protein>
<dbReference type="GO" id="GO:0015450">
    <property type="term" value="F:protein-transporting ATPase activity"/>
    <property type="evidence" value="ECO:0007669"/>
    <property type="project" value="InterPro"/>
</dbReference>
<sequence length="282" mass="30359">MNFVLIESVREKLAKVMLAFMLLITLLFASGTLILNYSIEFTGGVVYTLDASIEAVQSRLGENTSLMISGSSNGATVQMADESGLTMSDQEYLNAHQLARDTIGASLGQALISASLYGMGIAFLGVMIYLSMRYNSAMAIATLIALVHDIAFTLFVLSVFHIEVSSIVVGALLAIIGYSINDSVVTLDRVRTLIREEEKNPVQTAMEMTLRRNVNTAVSTLIVIVSLFIFGGESMHAFSLTLFAGVGVGMFSSLTIVPYWVSIKKNSGAFAVSKRPSPEGEL</sequence>
<keyword evidence="7 10" id="KW-1133">Transmembrane helix</keyword>
<keyword evidence="4" id="KW-1003">Cell membrane</keyword>
<dbReference type="PANTHER" id="PTHR30081:SF8">
    <property type="entry name" value="PROTEIN TRANSLOCASE SUBUNIT SECF"/>
    <property type="match status" value="1"/>
</dbReference>
<comment type="caution">
    <text evidence="12">The sequence shown here is derived from an EMBL/GenBank/DDBJ whole genome shotgun (WGS) entry which is preliminary data.</text>
</comment>
<feature type="transmembrane region" description="Helical" evidence="10">
    <location>
        <begin position="16"/>
        <end position="39"/>
    </location>
</feature>
<evidence type="ECO:0000256" key="7">
    <source>
        <dbReference type="ARBA" id="ARBA00022989"/>
    </source>
</evidence>
<dbReference type="InterPro" id="IPR022645">
    <property type="entry name" value="SecD/SecF_bac"/>
</dbReference>
<gene>
    <name evidence="12" type="ORF">EA58_14190</name>
</gene>
<feature type="transmembrane region" description="Helical" evidence="10">
    <location>
        <begin position="166"/>
        <end position="185"/>
    </location>
</feature>
<evidence type="ECO:0000256" key="9">
    <source>
        <dbReference type="ARBA" id="ARBA00023136"/>
    </source>
</evidence>
<dbReference type="GO" id="GO:0005886">
    <property type="term" value="C:plasma membrane"/>
    <property type="evidence" value="ECO:0007669"/>
    <property type="project" value="UniProtKB-SubCell"/>
</dbReference>
<dbReference type="STRING" id="1654360.EA58_14190"/>
<comment type="subcellular location">
    <subcellularLocation>
        <location evidence="1">Cell membrane</location>
        <topology evidence="1">Multi-pass membrane protein</topology>
    </subcellularLocation>
</comment>
<evidence type="ECO:0000256" key="6">
    <source>
        <dbReference type="ARBA" id="ARBA00022927"/>
    </source>
</evidence>
<evidence type="ECO:0000256" key="3">
    <source>
        <dbReference type="ARBA" id="ARBA00022448"/>
    </source>
</evidence>
<evidence type="ECO:0000313" key="12">
    <source>
        <dbReference type="EMBL" id="KDM90905.1"/>
    </source>
</evidence>
<feature type="transmembrane region" description="Helical" evidence="10">
    <location>
        <begin position="214"/>
        <end position="231"/>
    </location>
</feature>
<keyword evidence="13" id="KW-1185">Reference proteome</keyword>
<feature type="domain" description="Protein export membrane protein SecD/SecF C-terminal" evidence="11">
    <location>
        <begin position="94"/>
        <end position="256"/>
    </location>
</feature>
<evidence type="ECO:0000256" key="4">
    <source>
        <dbReference type="ARBA" id="ARBA00022475"/>
    </source>
</evidence>
<evidence type="ECO:0000259" key="11">
    <source>
        <dbReference type="Pfam" id="PF02355"/>
    </source>
</evidence>
<evidence type="ECO:0000256" key="5">
    <source>
        <dbReference type="ARBA" id="ARBA00022692"/>
    </source>
</evidence>
<evidence type="ECO:0000256" key="2">
    <source>
        <dbReference type="ARBA" id="ARBA00015792"/>
    </source>
</evidence>
<dbReference type="Gene3D" id="1.20.1640.10">
    <property type="entry name" value="Multidrug efflux transporter AcrB transmembrane domain"/>
    <property type="match status" value="1"/>
</dbReference>
<dbReference type="RefSeq" id="WP_036753808.1">
    <property type="nucleotide sequence ID" value="NZ_JAGSGC010000004.1"/>
</dbReference>
<accession>A0A066RKC9</accession>
<dbReference type="EMBL" id="JMIB01000027">
    <property type="protein sequence ID" value="KDM90905.1"/>
    <property type="molecule type" value="Genomic_DNA"/>
</dbReference>
<dbReference type="InterPro" id="IPR022813">
    <property type="entry name" value="SecD/SecF_arch_bac"/>
</dbReference>
<keyword evidence="3" id="KW-0813">Transport</keyword>
<evidence type="ECO:0000256" key="8">
    <source>
        <dbReference type="ARBA" id="ARBA00023010"/>
    </source>
</evidence>
<feature type="transmembrane region" description="Helical" evidence="10">
    <location>
        <begin position="110"/>
        <end position="130"/>
    </location>
</feature>